<gene>
    <name evidence="7" type="ordered locus">Ctha_0745</name>
</gene>
<evidence type="ECO:0000313" key="8">
    <source>
        <dbReference type="Proteomes" id="UP000001208"/>
    </source>
</evidence>
<dbReference type="InterPro" id="IPR013785">
    <property type="entry name" value="Aldolase_TIM"/>
</dbReference>
<dbReference type="InterPro" id="IPR058240">
    <property type="entry name" value="rSAM_sf"/>
</dbReference>
<dbReference type="SFLD" id="SFLDS00029">
    <property type="entry name" value="Radical_SAM"/>
    <property type="match status" value="1"/>
</dbReference>
<dbReference type="GO" id="GO:0046872">
    <property type="term" value="F:metal ion binding"/>
    <property type="evidence" value="ECO:0007669"/>
    <property type="project" value="UniProtKB-KW"/>
</dbReference>
<reference evidence="7 8" key="1">
    <citation type="submission" date="2008-06" db="EMBL/GenBank/DDBJ databases">
        <title>Complete sequence of Chloroherpeton thalassium ATCC 35110.</title>
        <authorList>
            <consortium name="US DOE Joint Genome Institute"/>
            <person name="Lucas S."/>
            <person name="Copeland A."/>
            <person name="Lapidus A."/>
            <person name="Glavina del Rio T."/>
            <person name="Dalin E."/>
            <person name="Tice H."/>
            <person name="Bruce D."/>
            <person name="Goodwin L."/>
            <person name="Pitluck S."/>
            <person name="Schmutz J."/>
            <person name="Larimer F."/>
            <person name="Land M."/>
            <person name="Hauser L."/>
            <person name="Kyrpides N."/>
            <person name="Mikhailova N."/>
            <person name="Liu Z."/>
            <person name="Li T."/>
            <person name="Zhao F."/>
            <person name="Overmann J."/>
            <person name="Bryant D.A."/>
            <person name="Richardson P."/>
        </authorList>
    </citation>
    <scope>NUCLEOTIDE SEQUENCE [LARGE SCALE GENOMIC DNA]</scope>
    <source>
        <strain evidence="8">ATCC 35110 / GB-78</strain>
    </source>
</reference>
<dbReference type="GO" id="GO:0003824">
    <property type="term" value="F:catalytic activity"/>
    <property type="evidence" value="ECO:0007669"/>
    <property type="project" value="InterPro"/>
</dbReference>
<dbReference type="EMBL" id="CP001100">
    <property type="protein sequence ID" value="ACF13214.1"/>
    <property type="molecule type" value="Genomic_DNA"/>
</dbReference>
<evidence type="ECO:0000256" key="4">
    <source>
        <dbReference type="ARBA" id="ARBA00023004"/>
    </source>
</evidence>
<dbReference type="Pfam" id="PF04055">
    <property type="entry name" value="Radical_SAM"/>
    <property type="match status" value="1"/>
</dbReference>
<dbReference type="STRING" id="517418.Ctha_0745"/>
<dbReference type="KEGG" id="cts:Ctha_0745"/>
<comment type="cofactor">
    <cofactor evidence="1">
        <name>[4Fe-4S] cluster</name>
        <dbReference type="ChEBI" id="CHEBI:49883"/>
    </cofactor>
</comment>
<dbReference type="Proteomes" id="UP000001208">
    <property type="component" value="Chromosome"/>
</dbReference>
<dbReference type="AlphaFoldDB" id="B3QWA1"/>
<protein>
    <submittedName>
        <fullName evidence="7">Radical SAM domain protein</fullName>
    </submittedName>
</protein>
<dbReference type="RefSeq" id="WP_012499298.1">
    <property type="nucleotide sequence ID" value="NC_011026.1"/>
</dbReference>
<proteinExistence type="predicted"/>
<evidence type="ECO:0000256" key="3">
    <source>
        <dbReference type="ARBA" id="ARBA00022723"/>
    </source>
</evidence>
<keyword evidence="5" id="KW-0411">Iron-sulfur</keyword>
<keyword evidence="3" id="KW-0479">Metal-binding</keyword>
<evidence type="ECO:0000259" key="6">
    <source>
        <dbReference type="Pfam" id="PF04055"/>
    </source>
</evidence>
<dbReference type="GO" id="GO:0051536">
    <property type="term" value="F:iron-sulfur cluster binding"/>
    <property type="evidence" value="ECO:0007669"/>
    <property type="project" value="UniProtKB-KW"/>
</dbReference>
<keyword evidence="4" id="KW-0408">Iron</keyword>
<evidence type="ECO:0000256" key="5">
    <source>
        <dbReference type="ARBA" id="ARBA00023014"/>
    </source>
</evidence>
<feature type="domain" description="Radical SAM core" evidence="6">
    <location>
        <begin position="67"/>
        <end position="215"/>
    </location>
</feature>
<dbReference type="OrthoDB" id="5405220at2"/>
<dbReference type="HOGENOM" id="CLU_052149_0_0_10"/>
<accession>B3QWA1</accession>
<dbReference type="CDD" id="cd01335">
    <property type="entry name" value="Radical_SAM"/>
    <property type="match status" value="1"/>
</dbReference>
<sequence>MYNIHDLLKQSQNAEPFSKAQLVWMLSLPLDSPETYLLMAEAKRISKELTGNKAEVHGQFALNLAPCGENCKYCSFAAINQVFTKATKLSPEEAVESALYLEAVGASAVYMMATANYLFGELLEMAQEVRRHIKPETLLIANVGDRTQKEANEMRAAGFDGVYHAMRLREGVDTEIPPHKRMESFAAFRQAGLSIGTCVEPVGPEHRNDEIADMILLTASLEPAYSGAARRISIPGTEMAEKYGMISEIRQAQCVAVTRLGMPRSVKGNCTHEPCVIGAAAGANLFWAEIGANPRDIKEKTEDGRGFTVQKCRALFEEADCGILDGQSEFYKTNLACIHQD</sequence>
<dbReference type="eggNOG" id="COG0502">
    <property type="taxonomic scope" value="Bacteria"/>
</dbReference>
<dbReference type="InterPro" id="IPR007197">
    <property type="entry name" value="rSAM"/>
</dbReference>
<dbReference type="Gene3D" id="3.20.20.70">
    <property type="entry name" value="Aldolase class I"/>
    <property type="match status" value="1"/>
</dbReference>
<organism evidence="7 8">
    <name type="scientific">Chloroherpeton thalassium (strain ATCC 35110 / GB-78)</name>
    <dbReference type="NCBI Taxonomy" id="517418"/>
    <lineage>
        <taxon>Bacteria</taxon>
        <taxon>Pseudomonadati</taxon>
        <taxon>Chlorobiota</taxon>
        <taxon>Chlorobiia</taxon>
        <taxon>Chlorobiales</taxon>
        <taxon>Chloroherpetonaceae</taxon>
        <taxon>Chloroherpeton</taxon>
    </lineage>
</organism>
<evidence type="ECO:0000256" key="2">
    <source>
        <dbReference type="ARBA" id="ARBA00022691"/>
    </source>
</evidence>
<keyword evidence="2" id="KW-0949">S-adenosyl-L-methionine</keyword>
<evidence type="ECO:0000313" key="7">
    <source>
        <dbReference type="EMBL" id="ACF13214.1"/>
    </source>
</evidence>
<name>B3QWA1_CHLT3</name>
<keyword evidence="8" id="KW-1185">Reference proteome</keyword>
<evidence type="ECO:0000256" key="1">
    <source>
        <dbReference type="ARBA" id="ARBA00001966"/>
    </source>
</evidence>
<dbReference type="SUPFAM" id="SSF102114">
    <property type="entry name" value="Radical SAM enzymes"/>
    <property type="match status" value="1"/>
</dbReference>